<dbReference type="EMBL" id="JAUSRD010000005">
    <property type="protein sequence ID" value="MDP9893584.1"/>
    <property type="molecule type" value="Genomic_DNA"/>
</dbReference>
<feature type="compositionally biased region" description="Low complexity" evidence="1">
    <location>
        <begin position="1"/>
        <end position="12"/>
    </location>
</feature>
<sequence length="49" mass="4934">MNPNAAAAAGAASTEPAGEKMPTDKLVDVSPLALRMSSPFNAGYWLAAA</sequence>
<reference evidence="2" key="1">
    <citation type="submission" date="2023-07" db="EMBL/GenBank/DDBJ databases">
        <title>Sorghum-associated microbial communities from plants grown in Nebraska, USA.</title>
        <authorList>
            <person name="Schachtman D."/>
        </authorList>
    </citation>
    <scope>NUCLEOTIDE SEQUENCE</scope>
    <source>
        <strain evidence="2">DS3754</strain>
    </source>
</reference>
<evidence type="ECO:0000313" key="2">
    <source>
        <dbReference type="EMBL" id="MDP9893584.1"/>
    </source>
</evidence>
<accession>A0AAW8D080</accession>
<evidence type="ECO:0000256" key="1">
    <source>
        <dbReference type="SAM" id="MobiDB-lite"/>
    </source>
</evidence>
<dbReference type="Proteomes" id="UP001242045">
    <property type="component" value="Unassembled WGS sequence"/>
</dbReference>
<evidence type="ECO:0008006" key="4">
    <source>
        <dbReference type="Google" id="ProtNLM"/>
    </source>
</evidence>
<dbReference type="RefSeq" id="WP_306881309.1">
    <property type="nucleotide sequence ID" value="NZ_JAUSRD010000005.1"/>
</dbReference>
<protein>
    <recommendedName>
        <fullName evidence="4">MFS transporter</fullName>
    </recommendedName>
</protein>
<organism evidence="2 3">
    <name type="scientific">Variovorax boronicumulans</name>
    <dbReference type="NCBI Taxonomy" id="436515"/>
    <lineage>
        <taxon>Bacteria</taxon>
        <taxon>Pseudomonadati</taxon>
        <taxon>Pseudomonadota</taxon>
        <taxon>Betaproteobacteria</taxon>
        <taxon>Burkholderiales</taxon>
        <taxon>Comamonadaceae</taxon>
        <taxon>Variovorax</taxon>
    </lineage>
</organism>
<evidence type="ECO:0000313" key="3">
    <source>
        <dbReference type="Proteomes" id="UP001242045"/>
    </source>
</evidence>
<feature type="region of interest" description="Disordered" evidence="1">
    <location>
        <begin position="1"/>
        <end position="23"/>
    </location>
</feature>
<proteinExistence type="predicted"/>
<name>A0AAW8D080_9BURK</name>
<gene>
    <name evidence="2" type="ORF">J2W31_002699</name>
</gene>
<comment type="caution">
    <text evidence="2">The sequence shown here is derived from an EMBL/GenBank/DDBJ whole genome shotgun (WGS) entry which is preliminary data.</text>
</comment>
<dbReference type="AlphaFoldDB" id="A0AAW8D080"/>